<keyword evidence="1" id="KW-0812">Transmembrane</keyword>
<sequence length="137" mass="15942">MTPLSHKNTNKPISTPSLFSPKTYTMRAIYKPILINKCFHSERSEECIDFTMMCVFFLFFFIFVSVTTFWSMCPVSNRKVNVVGTLGGQNIRKNPKKVTEKCEFLPTQNQFSTQSIFLYGYKSKTNHCKNYKFSPKC</sequence>
<evidence type="ECO:0000256" key="1">
    <source>
        <dbReference type="SAM" id="Phobius"/>
    </source>
</evidence>
<dbReference type="Proteomes" id="UP000478052">
    <property type="component" value="Unassembled WGS sequence"/>
</dbReference>
<feature type="transmembrane region" description="Helical" evidence="1">
    <location>
        <begin position="50"/>
        <end position="72"/>
    </location>
</feature>
<organism evidence="2 3">
    <name type="scientific">Aphis craccivora</name>
    <name type="common">Cowpea aphid</name>
    <dbReference type="NCBI Taxonomy" id="307492"/>
    <lineage>
        <taxon>Eukaryota</taxon>
        <taxon>Metazoa</taxon>
        <taxon>Ecdysozoa</taxon>
        <taxon>Arthropoda</taxon>
        <taxon>Hexapoda</taxon>
        <taxon>Insecta</taxon>
        <taxon>Pterygota</taxon>
        <taxon>Neoptera</taxon>
        <taxon>Paraneoptera</taxon>
        <taxon>Hemiptera</taxon>
        <taxon>Sternorrhyncha</taxon>
        <taxon>Aphidomorpha</taxon>
        <taxon>Aphidoidea</taxon>
        <taxon>Aphididae</taxon>
        <taxon>Aphidini</taxon>
        <taxon>Aphis</taxon>
        <taxon>Aphis</taxon>
    </lineage>
</organism>
<comment type="caution">
    <text evidence="2">The sequence shown here is derived from an EMBL/GenBank/DDBJ whole genome shotgun (WGS) entry which is preliminary data.</text>
</comment>
<dbReference type="AlphaFoldDB" id="A0A6G0XZH4"/>
<evidence type="ECO:0000313" key="3">
    <source>
        <dbReference type="Proteomes" id="UP000478052"/>
    </source>
</evidence>
<name>A0A6G0XZH4_APHCR</name>
<proteinExistence type="predicted"/>
<dbReference type="EMBL" id="VUJU01007227">
    <property type="protein sequence ID" value="KAF0746400.1"/>
    <property type="molecule type" value="Genomic_DNA"/>
</dbReference>
<protein>
    <submittedName>
        <fullName evidence="2">Uncharacterized protein</fullName>
    </submittedName>
</protein>
<gene>
    <name evidence="2" type="ORF">FWK35_00015969</name>
</gene>
<accession>A0A6G0XZH4</accession>
<keyword evidence="3" id="KW-1185">Reference proteome</keyword>
<reference evidence="2 3" key="1">
    <citation type="submission" date="2019-08" db="EMBL/GenBank/DDBJ databases">
        <title>Whole genome of Aphis craccivora.</title>
        <authorList>
            <person name="Voronova N.V."/>
            <person name="Shulinski R.S."/>
            <person name="Bandarenka Y.V."/>
            <person name="Zhorov D.G."/>
            <person name="Warner D."/>
        </authorList>
    </citation>
    <scope>NUCLEOTIDE SEQUENCE [LARGE SCALE GENOMIC DNA]</scope>
    <source>
        <strain evidence="2">180601</strain>
        <tissue evidence="2">Whole Body</tissue>
    </source>
</reference>
<keyword evidence="1" id="KW-1133">Transmembrane helix</keyword>
<evidence type="ECO:0000313" key="2">
    <source>
        <dbReference type="EMBL" id="KAF0746400.1"/>
    </source>
</evidence>
<keyword evidence="1" id="KW-0472">Membrane</keyword>